<proteinExistence type="predicted"/>
<dbReference type="EMBL" id="OOIL02001634">
    <property type="protein sequence ID" value="VFQ77157.1"/>
    <property type="molecule type" value="Genomic_DNA"/>
</dbReference>
<dbReference type="OrthoDB" id="1938163at2759"/>
<organism evidence="3 4">
    <name type="scientific">Cuscuta campestris</name>
    <dbReference type="NCBI Taxonomy" id="132261"/>
    <lineage>
        <taxon>Eukaryota</taxon>
        <taxon>Viridiplantae</taxon>
        <taxon>Streptophyta</taxon>
        <taxon>Embryophyta</taxon>
        <taxon>Tracheophyta</taxon>
        <taxon>Spermatophyta</taxon>
        <taxon>Magnoliopsida</taxon>
        <taxon>eudicotyledons</taxon>
        <taxon>Gunneridae</taxon>
        <taxon>Pentapetalae</taxon>
        <taxon>asterids</taxon>
        <taxon>lamiids</taxon>
        <taxon>Solanales</taxon>
        <taxon>Convolvulaceae</taxon>
        <taxon>Cuscuteae</taxon>
        <taxon>Cuscuta</taxon>
        <taxon>Cuscuta subgen. Grammica</taxon>
        <taxon>Cuscuta sect. Cleistogrammica</taxon>
    </lineage>
</organism>
<gene>
    <name evidence="3" type="ORF">CCAM_LOCUS18933</name>
</gene>
<evidence type="ECO:0000256" key="2">
    <source>
        <dbReference type="SAM" id="MobiDB-lite"/>
    </source>
</evidence>
<name>A0A484LLE5_9ASTE</name>
<feature type="region of interest" description="Disordered" evidence="2">
    <location>
        <begin position="66"/>
        <end position="97"/>
    </location>
</feature>
<sequence>MKKQELLQKNYKEVEKRCSSLFHPLGYQREMLLLKSKDEQIQDLKEQIRDIKVYIEAQKSLAKMGVSDGKDGTVLSVESNPSSSGGTRRRGKQGRRR</sequence>
<feature type="compositionally biased region" description="Basic residues" evidence="2">
    <location>
        <begin position="87"/>
        <end position="97"/>
    </location>
</feature>
<keyword evidence="4" id="KW-1185">Reference proteome</keyword>
<dbReference type="Proteomes" id="UP000595140">
    <property type="component" value="Unassembled WGS sequence"/>
</dbReference>
<dbReference type="AlphaFoldDB" id="A0A484LLE5"/>
<accession>A0A484LLE5</accession>
<evidence type="ECO:0000313" key="3">
    <source>
        <dbReference type="EMBL" id="VFQ77157.1"/>
    </source>
</evidence>
<evidence type="ECO:0000313" key="4">
    <source>
        <dbReference type="Proteomes" id="UP000595140"/>
    </source>
</evidence>
<protein>
    <submittedName>
        <fullName evidence="3">Uncharacterized protein</fullName>
    </submittedName>
</protein>
<keyword evidence="1" id="KW-0175">Coiled coil</keyword>
<reference evidence="3 4" key="1">
    <citation type="submission" date="2018-04" db="EMBL/GenBank/DDBJ databases">
        <authorList>
            <person name="Vogel A."/>
        </authorList>
    </citation>
    <scope>NUCLEOTIDE SEQUENCE [LARGE SCALE GENOMIC DNA]</scope>
</reference>
<evidence type="ECO:0000256" key="1">
    <source>
        <dbReference type="SAM" id="Coils"/>
    </source>
</evidence>
<feature type="coiled-coil region" evidence="1">
    <location>
        <begin position="27"/>
        <end position="54"/>
    </location>
</feature>